<feature type="domain" description="Helicase ATP-binding" evidence="2">
    <location>
        <begin position="107"/>
        <end position="289"/>
    </location>
</feature>
<dbReference type="GO" id="GO:0005524">
    <property type="term" value="F:ATP binding"/>
    <property type="evidence" value="ECO:0007669"/>
    <property type="project" value="InterPro"/>
</dbReference>
<dbReference type="PROSITE" id="PS51194">
    <property type="entry name" value="HELICASE_CTER"/>
    <property type="match status" value="1"/>
</dbReference>
<evidence type="ECO:0000259" key="3">
    <source>
        <dbReference type="PROSITE" id="PS51194"/>
    </source>
</evidence>
<dbReference type="PANTHER" id="PTHR45629:SF7">
    <property type="entry name" value="DNA EXCISION REPAIR PROTEIN ERCC-6-RELATED"/>
    <property type="match status" value="1"/>
</dbReference>
<dbReference type="Gene3D" id="3.40.50.10810">
    <property type="entry name" value="Tandem AAA-ATPase domain"/>
    <property type="match status" value="1"/>
</dbReference>
<dbReference type="Proteomes" id="UP000185124">
    <property type="component" value="Unassembled WGS sequence"/>
</dbReference>
<dbReference type="SUPFAM" id="SSF52540">
    <property type="entry name" value="P-loop containing nucleoside triphosphate hydrolases"/>
    <property type="match status" value="2"/>
</dbReference>
<dbReference type="Pfam" id="PF00176">
    <property type="entry name" value="SNF2-rel_dom"/>
    <property type="match status" value="1"/>
</dbReference>
<reference evidence="5" key="1">
    <citation type="submission" date="2016-12" db="EMBL/GenBank/DDBJ databases">
        <authorList>
            <person name="Varghese N."/>
            <person name="Submissions S."/>
        </authorList>
    </citation>
    <scope>NUCLEOTIDE SEQUENCE [LARGE SCALE GENOMIC DNA]</scope>
    <source>
        <strain evidence="5">DSM 45599</strain>
    </source>
</reference>
<keyword evidence="5" id="KW-1185">Reference proteome</keyword>
<proteinExistence type="predicted"/>
<keyword evidence="4" id="KW-0547">Nucleotide-binding</keyword>
<dbReference type="PROSITE" id="PS51192">
    <property type="entry name" value="HELICASE_ATP_BIND_1"/>
    <property type="match status" value="1"/>
</dbReference>
<dbReference type="RefSeq" id="WP_074308322.1">
    <property type="nucleotide sequence ID" value="NZ_FSQT01000001.1"/>
</dbReference>
<dbReference type="CDD" id="cd18793">
    <property type="entry name" value="SF2_C_SNF"/>
    <property type="match status" value="1"/>
</dbReference>
<accession>A0A1N5TYE3</accession>
<dbReference type="STRING" id="709881.SAMN04489832_0466"/>
<evidence type="ECO:0000313" key="5">
    <source>
        <dbReference type="Proteomes" id="UP000185124"/>
    </source>
</evidence>
<dbReference type="InterPro" id="IPR050496">
    <property type="entry name" value="SNF2_RAD54_helicase_repair"/>
</dbReference>
<protein>
    <submittedName>
        <fullName evidence="4">Helicase conserved C-terminal domain-containing protein</fullName>
    </submittedName>
</protein>
<evidence type="ECO:0000313" key="4">
    <source>
        <dbReference type="EMBL" id="SIM53534.1"/>
    </source>
</evidence>
<dbReference type="InterPro" id="IPR027417">
    <property type="entry name" value="P-loop_NTPase"/>
</dbReference>
<dbReference type="OrthoDB" id="9814088at2"/>
<dbReference type="InterPro" id="IPR049730">
    <property type="entry name" value="SNF2/RAD54-like_C"/>
</dbReference>
<keyword evidence="4" id="KW-0347">Helicase</keyword>
<keyword evidence="1" id="KW-0378">Hydrolase</keyword>
<evidence type="ECO:0000259" key="2">
    <source>
        <dbReference type="PROSITE" id="PS51192"/>
    </source>
</evidence>
<dbReference type="InterPro" id="IPR014001">
    <property type="entry name" value="Helicase_ATP-bd"/>
</dbReference>
<dbReference type="GO" id="GO:0004386">
    <property type="term" value="F:helicase activity"/>
    <property type="evidence" value="ECO:0007669"/>
    <property type="project" value="UniProtKB-KW"/>
</dbReference>
<dbReference type="InterPro" id="IPR001650">
    <property type="entry name" value="Helicase_C-like"/>
</dbReference>
<dbReference type="EMBL" id="FSQT01000001">
    <property type="protein sequence ID" value="SIM53534.1"/>
    <property type="molecule type" value="Genomic_DNA"/>
</dbReference>
<feature type="domain" description="Helicase C-terminal" evidence="3">
    <location>
        <begin position="501"/>
        <end position="672"/>
    </location>
</feature>
<dbReference type="PANTHER" id="PTHR45629">
    <property type="entry name" value="SNF2/RAD54 FAMILY MEMBER"/>
    <property type="match status" value="1"/>
</dbReference>
<dbReference type="Pfam" id="PF00271">
    <property type="entry name" value="Helicase_C"/>
    <property type="match status" value="1"/>
</dbReference>
<name>A0A1N5TYE3_9ACTN</name>
<dbReference type="GO" id="GO:0016787">
    <property type="term" value="F:hydrolase activity"/>
    <property type="evidence" value="ECO:0007669"/>
    <property type="project" value="UniProtKB-KW"/>
</dbReference>
<dbReference type="InterPro" id="IPR038718">
    <property type="entry name" value="SNF2-like_sf"/>
</dbReference>
<dbReference type="SMART" id="SM00487">
    <property type="entry name" value="DEXDc"/>
    <property type="match status" value="1"/>
</dbReference>
<dbReference type="Gene3D" id="3.40.50.300">
    <property type="entry name" value="P-loop containing nucleotide triphosphate hydrolases"/>
    <property type="match status" value="1"/>
</dbReference>
<keyword evidence="4" id="KW-0067">ATP-binding</keyword>
<organism evidence="4 5">
    <name type="scientific">Micromonospora cremea</name>
    <dbReference type="NCBI Taxonomy" id="709881"/>
    <lineage>
        <taxon>Bacteria</taxon>
        <taxon>Bacillati</taxon>
        <taxon>Actinomycetota</taxon>
        <taxon>Actinomycetes</taxon>
        <taxon>Micromonosporales</taxon>
        <taxon>Micromonosporaceae</taxon>
        <taxon>Micromonospora</taxon>
    </lineage>
</organism>
<dbReference type="SMART" id="SM00490">
    <property type="entry name" value="HELICc"/>
    <property type="match status" value="1"/>
</dbReference>
<sequence length="1021" mass="113138">MVFAVGNIVVVRADQSRIGPVVEVLPAVDGLARYRVFHAPGNIRDYAEDQLVPAPPEPVGDQVLLDAEEFRTGLTAARLRHPLTDHIYALRAARIQYVPFQFRPLLRLARADEPRLLIADDVGVGKTIEAGLILKELAARQPLETVLVVCSKALVVKWREEMRRFDEEFRILDAASLRYCLNEAEVEGRWPQEYRRSIVHYELMRLDPYLRGEGEGRRRRVGLFDLDPAPHFDLVIADEAHHVRTPGTNGHLLAEYLSEASTAMLLLSATPIQTSSRDLFTLLRLLRPDLFPEPQSLADMLEPNRYLTAAARVLRQAGDGSAQQAARYLELAAATGWGTRTLPINPRYQTVRARLDGQPQLTGDERVRCVTDIEELNLLSHLVNRTRRRDIGPFTLREPHTVAVPFTPAQQELYDRLIQARRDELLLRHDPTAAGLVLVTLERQAASCLPALAARLATGETLTAQDLTDAPEAEGDARDAALPADLQLRALARALPADDPKFDRLLRIARSALAADGPGKVLVFSFFLSTLDYLAERLASAGVRVGLVTGRTDEVERESLRDRFRADRADPDALDALLSSEVGCEGLDYEFCDRLVNYDIPWNPMRVEQRIGRIDRFGQRSPKVLVFNFVTPGTVEERVFHRCWERLGLFQDTLGDLEGVLGDVVQDLNNLLASTELTPSQVDERARQLADNAVRLAEETRNVDEAAADLLGLDDSLTRDLDDLVAQGRAVTEQQLEELLRAFLAAPPLQGTLQATSDTVRRIHLNKAARTELAGMLEVRPSLLAGRPGRQLRDWLAGGGPGLPVTFSVDEATNHRSLAFVTATHPLIRLAVASLAPRDGHVLAARLEVADASVPAGEYAFAVHAWETIAARPEVCAVGFAVHTATLAPAPAVERLLLALLAGTATMRTPPGVAFDKARDVLDAHAEQRRRAAATAAAETSEVYAAGRLASLDAHHQRVAQRLDERVTSAAEPRIARMRAAQRERVEQDYRRRRRDLEERRGADIVSHRITEGVLRVIHDQ</sequence>
<dbReference type="AlphaFoldDB" id="A0A1N5TYE3"/>
<gene>
    <name evidence="4" type="ORF">SAMN04489832_0466</name>
</gene>
<dbReference type="InterPro" id="IPR000330">
    <property type="entry name" value="SNF2_N"/>
</dbReference>
<evidence type="ECO:0000256" key="1">
    <source>
        <dbReference type="ARBA" id="ARBA00022801"/>
    </source>
</evidence>